<evidence type="ECO:0000313" key="3">
    <source>
        <dbReference type="Proteomes" id="UP000433876"/>
    </source>
</evidence>
<feature type="region of interest" description="Disordered" evidence="1">
    <location>
        <begin position="1"/>
        <end position="26"/>
    </location>
</feature>
<dbReference type="VEuPathDB" id="FungiDB:SMAC_04703"/>
<feature type="compositionally biased region" description="Low complexity" evidence="1">
    <location>
        <begin position="82"/>
        <end position="103"/>
    </location>
</feature>
<protein>
    <submittedName>
        <fullName evidence="2">Uncharacterized protein</fullName>
    </submittedName>
</protein>
<reference evidence="2 3" key="1">
    <citation type="submission" date="2017-07" db="EMBL/GenBank/DDBJ databases">
        <title>Genome sequence of the Sordaria macrospora wild type strain R19027.</title>
        <authorList>
            <person name="Nowrousian M."/>
            <person name="Teichert I."/>
            <person name="Kueck U."/>
        </authorList>
    </citation>
    <scope>NUCLEOTIDE SEQUENCE [LARGE SCALE GENOMIC DNA]</scope>
    <source>
        <strain evidence="2 3">R19027</strain>
        <tissue evidence="2">Mycelium</tissue>
    </source>
</reference>
<feature type="region of interest" description="Disordered" evidence="1">
    <location>
        <begin position="65"/>
        <end position="106"/>
    </location>
</feature>
<gene>
    <name evidence="2" type="ORF">SMACR_04703</name>
</gene>
<proteinExistence type="predicted"/>
<feature type="compositionally biased region" description="Polar residues" evidence="1">
    <location>
        <begin position="8"/>
        <end position="24"/>
    </location>
</feature>
<evidence type="ECO:0000256" key="1">
    <source>
        <dbReference type="SAM" id="MobiDB-lite"/>
    </source>
</evidence>
<name>A0A8S8ZVE9_SORMA</name>
<evidence type="ECO:0000313" key="2">
    <source>
        <dbReference type="EMBL" id="KAA8632285.1"/>
    </source>
</evidence>
<dbReference type="Proteomes" id="UP000433876">
    <property type="component" value="Unassembled WGS sequence"/>
</dbReference>
<organism evidence="2 3">
    <name type="scientific">Sordaria macrospora</name>
    <dbReference type="NCBI Taxonomy" id="5147"/>
    <lineage>
        <taxon>Eukaryota</taxon>
        <taxon>Fungi</taxon>
        <taxon>Dikarya</taxon>
        <taxon>Ascomycota</taxon>
        <taxon>Pezizomycotina</taxon>
        <taxon>Sordariomycetes</taxon>
        <taxon>Sordariomycetidae</taxon>
        <taxon>Sordariales</taxon>
        <taxon>Sordariaceae</taxon>
        <taxon>Sordaria</taxon>
    </lineage>
</organism>
<comment type="caution">
    <text evidence="2">The sequence shown here is derived from an EMBL/GenBank/DDBJ whole genome shotgun (WGS) entry which is preliminary data.</text>
</comment>
<dbReference type="EMBL" id="NMPR01000058">
    <property type="protein sequence ID" value="KAA8632285.1"/>
    <property type="molecule type" value="Genomic_DNA"/>
</dbReference>
<dbReference type="AlphaFoldDB" id="A0A8S8ZVE9"/>
<sequence length="214" mass="23803">MSAPNFGRPTQNSTAAGSTTNPSSDYLEYDMVDDVITPNPDLNNLEYDAMDDLVILTDGLVIEKEQGQGPEPGHAQGGGEQPGPRSGTQQQQQPQQPHTQAHPQEPEQQEYLEALAWAQRLCRLYRSKHIFESTEASGLGLARWQEVSDEHRARGCFACHISHLWMVKDELGLKIVCWSETLQMIGGDPRYRMVKDKTGWKGVIFDLGATVPIS</sequence>
<accession>A0A8S8ZVE9</accession>